<dbReference type="Gene3D" id="3.30.559.30">
    <property type="entry name" value="Nonribosomal peptide synthetase, condensation domain"/>
    <property type="match status" value="1"/>
</dbReference>
<dbReference type="InterPro" id="IPR036291">
    <property type="entry name" value="NAD(P)-bd_dom_sf"/>
</dbReference>
<protein>
    <submittedName>
        <fullName evidence="15">Amino acid adenylation domain-containing protein</fullName>
    </submittedName>
</protein>
<comment type="subcellular location">
    <subcellularLocation>
        <location evidence="2">Cytoplasm</location>
    </subcellularLocation>
</comment>
<dbReference type="SMART" id="SM00822">
    <property type="entry name" value="PKS_KR"/>
    <property type="match status" value="3"/>
</dbReference>
<feature type="region of interest" description="N-terminal hotdog fold" evidence="10">
    <location>
        <begin position="5018"/>
        <end position="5132"/>
    </location>
</feature>
<dbReference type="CDD" id="cd00833">
    <property type="entry name" value="PKS"/>
    <property type="match status" value="4"/>
</dbReference>
<dbReference type="InterPro" id="IPR050091">
    <property type="entry name" value="PKS_NRPS_Biosynth_Enz"/>
</dbReference>
<dbReference type="InterPro" id="IPR054514">
    <property type="entry name" value="RhiE-like_linker"/>
</dbReference>
<dbReference type="Pfam" id="PF00550">
    <property type="entry name" value="PP-binding"/>
    <property type="match status" value="4"/>
</dbReference>
<feature type="domain" description="Ketosynthase family 3 (KS3)" evidence="13">
    <location>
        <begin position="5864"/>
        <end position="6301"/>
    </location>
</feature>
<feature type="domain" description="Carrier" evidence="12">
    <location>
        <begin position="5736"/>
        <end position="5813"/>
    </location>
</feature>
<accession>A0ABV1LH32</accession>
<keyword evidence="7" id="KW-0808">Transferase</keyword>
<dbReference type="InterPro" id="IPR023213">
    <property type="entry name" value="CAT-like_dom_sf"/>
</dbReference>
<feature type="domain" description="Carrier" evidence="12">
    <location>
        <begin position="2521"/>
        <end position="2595"/>
    </location>
</feature>
<dbReference type="PROSITE" id="PS50075">
    <property type="entry name" value="CARRIER"/>
    <property type="match status" value="4"/>
</dbReference>
<dbReference type="SMART" id="SM00826">
    <property type="entry name" value="PKS_DH"/>
    <property type="match status" value="2"/>
</dbReference>
<evidence type="ECO:0000313" key="15">
    <source>
        <dbReference type="EMBL" id="MEQ5838377.1"/>
    </source>
</evidence>
<evidence type="ECO:0000256" key="4">
    <source>
        <dbReference type="ARBA" id="ARBA00022450"/>
    </source>
</evidence>
<dbReference type="Gene3D" id="2.30.38.10">
    <property type="entry name" value="Luciferase, Domain 3"/>
    <property type="match status" value="1"/>
</dbReference>
<dbReference type="CDD" id="cd08953">
    <property type="entry name" value="KR_2_SDR_x"/>
    <property type="match status" value="3"/>
</dbReference>
<feature type="domain" description="Carrier" evidence="12">
    <location>
        <begin position="1006"/>
        <end position="1081"/>
    </location>
</feature>
<dbReference type="Pfam" id="PF08659">
    <property type="entry name" value="KR"/>
    <property type="match status" value="3"/>
</dbReference>
<dbReference type="PANTHER" id="PTHR43775:SF37">
    <property type="entry name" value="SI:DKEY-61P9.11"/>
    <property type="match status" value="1"/>
</dbReference>
<dbReference type="EMBL" id="JAOALG010000001">
    <property type="protein sequence ID" value="MEQ5838377.1"/>
    <property type="molecule type" value="Genomic_DNA"/>
</dbReference>
<name>A0ABV1LH32_9BURK</name>
<dbReference type="InterPro" id="IPR006162">
    <property type="entry name" value="Ppantetheine_attach_site"/>
</dbReference>
<feature type="active site" description="Proton donor; for dehydratase activity" evidence="10">
    <location>
        <position position="5208"/>
    </location>
</feature>
<dbReference type="Pfam" id="PF02801">
    <property type="entry name" value="Ketoacyl-synt_C"/>
    <property type="match status" value="4"/>
</dbReference>
<proteinExistence type="predicted"/>
<dbReference type="RefSeq" id="WP_349541169.1">
    <property type="nucleotide sequence ID" value="NZ_JAOALG010000001.1"/>
</dbReference>
<evidence type="ECO:0000259" key="13">
    <source>
        <dbReference type="PROSITE" id="PS52004"/>
    </source>
</evidence>
<dbReference type="SUPFAM" id="SSF56801">
    <property type="entry name" value="Acetyl-CoA synthetase-like"/>
    <property type="match status" value="1"/>
</dbReference>
<evidence type="ECO:0000256" key="10">
    <source>
        <dbReference type="PROSITE-ProRule" id="PRU01363"/>
    </source>
</evidence>
<evidence type="ECO:0000256" key="7">
    <source>
        <dbReference type="ARBA" id="ARBA00022679"/>
    </source>
</evidence>
<dbReference type="CDD" id="cd02440">
    <property type="entry name" value="AdoMet_MTases"/>
    <property type="match status" value="1"/>
</dbReference>
<dbReference type="Pfam" id="PF14765">
    <property type="entry name" value="PS-DH"/>
    <property type="match status" value="2"/>
</dbReference>
<dbReference type="InterPro" id="IPR032821">
    <property type="entry name" value="PKS_assoc"/>
</dbReference>
<dbReference type="Proteomes" id="UP001469089">
    <property type="component" value="Unassembled WGS sequence"/>
</dbReference>
<evidence type="ECO:0000259" key="12">
    <source>
        <dbReference type="PROSITE" id="PS50075"/>
    </source>
</evidence>
<dbReference type="Gene3D" id="3.30.559.10">
    <property type="entry name" value="Chloramphenicol acetyltransferase-like domain"/>
    <property type="match status" value="1"/>
</dbReference>
<feature type="region of interest" description="Disordered" evidence="11">
    <location>
        <begin position="4395"/>
        <end position="4425"/>
    </location>
</feature>
<dbReference type="SUPFAM" id="SSF53335">
    <property type="entry name" value="S-adenosyl-L-methionine-dependent methyltransferases"/>
    <property type="match status" value="1"/>
</dbReference>
<dbReference type="PANTHER" id="PTHR43775">
    <property type="entry name" value="FATTY ACID SYNTHASE"/>
    <property type="match status" value="1"/>
</dbReference>
<organism evidence="15 16">
    <name type="scientific">Paraburkholderia acidicola</name>
    <dbReference type="NCBI Taxonomy" id="1912599"/>
    <lineage>
        <taxon>Bacteria</taxon>
        <taxon>Pseudomonadati</taxon>
        <taxon>Pseudomonadota</taxon>
        <taxon>Betaproteobacteria</taxon>
        <taxon>Burkholderiales</taxon>
        <taxon>Burkholderiaceae</taxon>
        <taxon>Paraburkholderia</taxon>
    </lineage>
</organism>
<evidence type="ECO:0000259" key="14">
    <source>
        <dbReference type="PROSITE" id="PS52019"/>
    </source>
</evidence>
<dbReference type="Gene3D" id="3.10.129.110">
    <property type="entry name" value="Polyketide synthase dehydratase"/>
    <property type="match status" value="2"/>
</dbReference>
<dbReference type="Gene3D" id="3.40.50.150">
    <property type="entry name" value="Vaccinia Virus protein VP39"/>
    <property type="match status" value="1"/>
</dbReference>
<dbReference type="Pfam" id="PF08242">
    <property type="entry name" value="Methyltransf_12"/>
    <property type="match status" value="1"/>
</dbReference>
<feature type="active site" description="Proton acceptor; for dehydratase activity" evidence="10">
    <location>
        <position position="1782"/>
    </location>
</feature>
<evidence type="ECO:0000256" key="1">
    <source>
        <dbReference type="ARBA" id="ARBA00001957"/>
    </source>
</evidence>
<evidence type="ECO:0000256" key="2">
    <source>
        <dbReference type="ARBA" id="ARBA00004496"/>
    </source>
</evidence>
<dbReference type="SUPFAM" id="SSF47336">
    <property type="entry name" value="ACP-like"/>
    <property type="match status" value="5"/>
</dbReference>
<dbReference type="InterPro" id="IPR018201">
    <property type="entry name" value="Ketoacyl_synth_AS"/>
</dbReference>
<dbReference type="Gene3D" id="3.30.300.30">
    <property type="match status" value="1"/>
</dbReference>
<dbReference type="InterPro" id="IPR000873">
    <property type="entry name" value="AMP-dep_synth/lig_dom"/>
</dbReference>
<dbReference type="InterPro" id="IPR049552">
    <property type="entry name" value="PKS_DH_N"/>
</dbReference>
<gene>
    <name evidence="15" type="ORF">N0A02_02870</name>
</gene>
<keyword evidence="8" id="KW-0677">Repeat</keyword>
<dbReference type="Gene3D" id="3.40.47.10">
    <property type="match status" value="4"/>
</dbReference>
<dbReference type="InterPro" id="IPR042104">
    <property type="entry name" value="PKS_dehydratase_sf"/>
</dbReference>
<evidence type="ECO:0000313" key="16">
    <source>
        <dbReference type="Proteomes" id="UP001469089"/>
    </source>
</evidence>
<evidence type="ECO:0000256" key="6">
    <source>
        <dbReference type="ARBA" id="ARBA00022553"/>
    </source>
</evidence>
<feature type="domain" description="PKS/mFAS DH" evidence="14">
    <location>
        <begin position="1753"/>
        <end position="2043"/>
    </location>
</feature>
<evidence type="ECO:0000256" key="5">
    <source>
        <dbReference type="ARBA" id="ARBA00022490"/>
    </source>
</evidence>
<dbReference type="Pfam" id="PF21089">
    <property type="entry name" value="PKS_DH_N"/>
    <property type="match status" value="2"/>
</dbReference>
<dbReference type="SMART" id="SM00825">
    <property type="entry name" value="PKS_KS"/>
    <property type="match status" value="4"/>
</dbReference>
<dbReference type="Gene3D" id="3.30.70.3290">
    <property type="match status" value="1"/>
</dbReference>
<comment type="pathway">
    <text evidence="3">Antibiotic biosynthesis.</text>
</comment>
<dbReference type="Pfam" id="PF00501">
    <property type="entry name" value="AMP-binding"/>
    <property type="match status" value="1"/>
</dbReference>
<dbReference type="Gene3D" id="1.10.1240.100">
    <property type="match status" value="4"/>
</dbReference>
<evidence type="ECO:0000256" key="8">
    <source>
        <dbReference type="ARBA" id="ARBA00022737"/>
    </source>
</evidence>
<feature type="region of interest" description="C-terminal hotdog fold" evidence="10">
    <location>
        <begin position="5147"/>
        <end position="5292"/>
    </location>
</feature>
<feature type="domain" description="PKS/mFAS DH" evidence="14">
    <location>
        <begin position="5018"/>
        <end position="5292"/>
    </location>
</feature>
<reference evidence="15 16" key="1">
    <citation type="journal article" date="2024" name="Chem. Sci.">
        <title>Discovery of a lagriamide polyketide by integrated genome mining, isotopic labeling, and untargeted metabolomics.</title>
        <authorList>
            <person name="Fergusson C.H."/>
            <person name="Saulog J."/>
            <person name="Paulo B.S."/>
            <person name="Wilson D.M."/>
            <person name="Liu D.Y."/>
            <person name="Morehouse N.J."/>
            <person name="Waterworth S."/>
            <person name="Barkei J."/>
            <person name="Gray C.A."/>
            <person name="Kwan J.C."/>
            <person name="Eustaquio A.S."/>
            <person name="Linington R.G."/>
        </authorList>
    </citation>
    <scope>NUCLEOTIDE SEQUENCE [LARGE SCALE GENOMIC DNA]</scope>
    <source>
        <strain evidence="15 16">RL17-338-BIF-B</strain>
    </source>
</reference>
<keyword evidence="5" id="KW-0963">Cytoplasm</keyword>
<dbReference type="InterPro" id="IPR020845">
    <property type="entry name" value="AMP-binding_CS"/>
</dbReference>
<keyword evidence="6" id="KW-0597">Phosphoprotein</keyword>
<sequence>MNTAMTLDQIITLYESGELSRDQVADAFVRLSDGAAAAVEIELSETQRGLWALQKAYPQMAAYNVPLCLRLPASVDRERFRRACASLLERWPLLGASVVHRQGRLHLSLHRQPGLPLEQRDVSGWSAQQRSTWLRERIEQPFDLDAGPLIRAHWLGDPESGESLFLLVVHHLVIDGGSVSLLLAALHEAYVALGTAAALPAPEGGDGYVSFIEAERARLRGADASRRLSYWRTALSGAPTSLELPLDHPRGATPGFAGRTLRHELPAALGEAVQAWSARHGVYPSTLLLAVYQGLLGRHSGRDDVVVGMALDERDASCAGLVGMFVNMLPVRAQGLGQRSFVEEVQALQRQVVDAMAHSYPFAALVRELGLSGGEAAPLFQAAYLYQDTLDTQALAGVADWTWEEALYQEGEYELVLEVRRRAQGYGLYLKYDPTLWDEATLARWLGHYVRLLEGVLADGQRRLGDYALRDGAERAQMAGWQGSERGWALTPVPALFARQVEAAAQALAVSDAQQGWSYGELAARSAQVAQRLRAQGLGAGSLVGVCQGRSVWLLASVLGIWQAGAAYVPLDPAYPAERLGYMLEDSGAAAVLSDAMHRAQVEALAGGVPVWAVDEPWTGSSTANLESPQAQDLAYVLYTSGSTGRPKGVRISHGALSNFLQSMAEAPGLKAGERLLAVTTVSFDIAGLELYLPLIVGGACVLCAADVARDGRQLKAELERVRPDLMQATPATWSMLFHAGWRNEEGLKVLCGGEALPARLKQRFDELGTTVWNLYGPTETTIWSTLARLTAQETIHIGRPIANTQAYVLDGAGHEQPVGIVGELYLGGAGLAQGYHGQPERTAAAFIEHALGRLYRTGDLARWRADGQLEHCGRADQQVKVNGHRVEPGEIEALLEQSGRVRQAAVVLREGAHGSQLAAWCVPVEQTQGDGWLESEQVRALQGWLGERVPGYMQPAIWLGTAGLPQTPNGKVDRQALRARALPEREPEQAQGGDAAPMQGGRIEGLRAQLELRLQGVWAQVLERTSVGREERFLEAGGNSVSAVLLAERIEAEFGQAFAVAQVFAHASVAAQAAYLEGGRPTLTASAASVAPTAPAVELEPVAQRPVSLEPGSTEAETETETETGIAADTLAIIGIACHFPGAEDHRAFWENLRTGRDSAKVFSAEALRAAGVPERLIADPQYVPVQYGIEGKAWFDAEFFNLSPRTAGRMDPPFRLLLQHAWAAIEDAGYTPEAIPDTAVFMATGGPLRVAEPMEEGAPGNSDDYVDWLLAQPGTVATMVSYQLGLQGPSYAVHANCSSSLVGVHAAAQSLRSGEVRTALVGAASLFAEDSLGYRYEPGLNFASDGHCKTFDARADGLVAGEGVAVILLKRARDAVADGDHIYALLRGVAVNNDGADKAGFYAPSVRGQSAVIEQALRQARIDPAQIGYVEAHGTGTRLGDPIEVTALSETYRRHTDARQYCAIGSVKSNLGHLDTAAGLAGCIKLALSLEHGEIPPTLHYQQPNPAIDFAASPFYVAERLEPWPPGPRLAGLSAFGIGGTNTHAILEAYLQPATRTQHEPAPGMLQVLPLSATHAERLPVYARRLADFLRSPQAAGLSLADVAYTLQTGRRAMKARCAFVAADVGQLLAALDDYAGSAVTTDATAAAPTALAVSTDATAAAPAALAVQTDATAAAPLILAVPTDGWQLQRDAHALAAAWRQGEQVDWAVLQAAAPWSARRISLPTYPFAQQRWQRAEPRSAPAAHAAVLHPLLHRNTSDFAGQRYSSRFSGKEFFLADHVMGGHRVLPGVAHLEMARAALSYAVATPQVSVELRDVVWIRPIGVDAALDVHVALRPQADGAASFEIYSHPDATLEPIVHSQGRAIPVQTVEAARLELDVLRERINRPHLDAEACYRAFEQSGAHYGPAFRALEQLWLGDGQGLARLVLPMAARSGADRYGLHPGMLDAAVQAAFISIDAMRAAAGVAGAEQGGSLPFELKALQLLGPCQQQMWAWVRYAQGAGVGDKVQRMDVDLCDEEGQVCVRLRGLARLATSAPKPAALPLQLPQWTDAPLDADATEPAYAQRLLLLCAVPAHGLEPEPAVERIERVRSGPSLDSVQDYALRLLSRVQTFVREKPRGRCLLQIVTPSDGDLACLAALSGLVHCLRLEHPGVSAQLIAVDPDISARALSALLREERRQSADAHVRYWQNRRQRKILQALAIAAPASTPQPWRQGGVYLITGGAGGLARVFAQEIAARCEGAGIVLLGRSVLAPAQEAWIERLRQDGTRVIYRQSDVTDAAAVAAAVQAAHELGQLRGVLHAAGVLRDGLLLNKTQQQAQAVLAPKLAGTLILDQATRQLDLDFFVLFSSVSALGSVGQSDYAVANAFLDEFAAWRHAGVARGERRGRGLSIAWPLWAEGGMRPEAAALAGVPEALLPRALSSAQGLACFYEALACGHTQVVVSAPAQVPVSAPAISAMTPETPATALALPTVTPEASATAPAAPISAALSASPSTYKAASMASAAVSSIDTEALGARLRGVVLGLVTQLLGVAAGQVDLDEEFNAFGFDSISLTNLANRLNQELRLNLTPAIFFEHASVNRFVEHLLDEHVERLGALVLDRPVAAAAAPPVLQPAPVTAAVPPVQAASVIAAVSPASESAPVAAAIPATPDPTTAPAADTDDDIAIIGMSGRLPMAEDLDHYWDNLLAGRDCISEIPADRWDWREIYGDPLREPNRTDAKWGGFIDGVADFDPLFFGISPREAEAMDPHQRLLMSYVWQALEDAGYTRQALSGSDTGVFVGLGGSDYGQRVVAADGGVEGHTLMGLLPSMAPARMSHYMNWHGPSEFIDTACSSSLVAVHRAVQAIKAGDCGLAVVGGVMAILSPTSHIGFSKAGMLSKDGRCKTFSSEADGYVRGEGVGMLVLKRLSAARADGDCIHAVIRASAVNHGGRANTLTSPNPAAQAELIERAYRKAGIAVEQVGYIEAHGTGTKLGDPIEINGLKSAFKALGHEGRSGWCGLGSVKTNIGHLELSAGVAGLLKLVLQLRHRTLVASLHCEQINPYIELEGSPFYLVRENRPWPEGRDAAGRPAPRMAGVSSFGFGGVNAHVLVQEYTPPINAVADDEPALIVLSARNETSLRERARALLAYLERRGLDTATSVAAPDERVALEQRIRLILADLLGVDVQEISAEESFESYGLDTLARNRLAAALEEVSPTVLASVLRATSAAQLAEVLLAETGRPVASADGPAVRLRDLAYTLQVGREPMEHRLGFVAASFAQLRERLQDFLAGQDGVAELYQGQFKAGRNSLALLSADDDMDSTVASWVARKKYALMLRMWVNGLEMDWRLLHAGRQPQRISLPGYPFASQRCWIGEAPLATVPVDQRAAAVAEPDEVPESAQLLLPVWDATYPELLEASLPAGQVLFCGDDRALDAWRANGATQQPIVVSPDASVEARAAQLGAAGVIGEVLFVAPDALDAGAHDSMLIEAQQQGVLRLFRLVKALLAAGYGLRDLVWTIVTTQAVDIGDGSPLRPAHAGVHGLAGAMAREYPHWRLRVIDAASDEALDWPLWRRLPYADDGAAWCRRRGEWFRQSLLSYRPDLTPTPLPYRQGGVYLVIGGAGGLGEVWSRHMIERYQAQLIWLGRSAMNPQIQQRIDVLATLGPAPRYIQADACDEAALRRASAEIGAAYPRLHGIVHSALVLADQGLASMQEAEFAGALAAKVDTAVLVSRVFGGAALDFVLFFSSMMSFGRAAGQSNYAAGCVFTDAYARRLGQLWSCPVKTINWGYWGSVGIVKHADYQARMRKAGVGSIEPAEGMAALDTLLRTPLPQLGFIKARAGVSGDTVRQYAREIPALTAQIVLDTASVPAAPERADLLFAAPHLERLVKGLLARQLDALGDRPVLPLYHRWLAESRRVLAEAPPTAAAADALWREWTAYAQTHRRSDGSAPELELLQHCLQALPEILSGQRPATEVLFPQSSLALVEAIYSGNPVADLFNGWLQQWVSAYVRERLARDPQTKLRILEIGAGTGGTSVGLMAALQPWRAQIAEYSFTDVSRAFLIQAQERFATDFPTLVTRLFDVEQPLAGQGVPADHFDVVIAANVLHATGDIRTALRNAKAALRSGGVLLLNEIAGQSLFTHLSFGLLDGWWRYRDEAVRLPASPALSPLSWQRVLHGEGFDEIGFLLKGQHELGQQLIVAQSDGRVRQSSGGAGVSVVASAATVATMASAASVTAPVAAAVADEVAVAMAAPVAIDAGVARVLLEALCRTLKLDAAQVDPQMAFSDYGVDSILGVGLVKQLNDRLGIELNTTILFEHSSLERLTAHILQRYRSEATVALTAVAVAAPNASALTSAVTAPVAAVLTAAVTAPTVAASASVVTAPAAAVLASAVTASTAAVTAQPVTAPAADVTASKQEPADAPGRSGQFDTVPTGHRETDTTPIEIAAIGMSAQVPGAADIEGFWHNLMHGVDGVTELPTDYMDRSRKDGASQAYYQWGGTLAERACFDPQFFSISPREAKSMSPHQRLVLLESWKALEDAGYDPKSLAERNVGSFVGAEPAGYFHETFTGSSDAIIAARLAYFLNLKGPALVVNTGCSSSATALHLACESLRHGESELALAGGVFAVLNETGLVSLAQLDMLSASGRCHSFDAAADGTVFSEAVGMVVLKRLDDAVRDGDPIYATIVANGINQDGASNGITAPNGMAQERLLLETWRKFGIDPRRIGYVEAHGTGTRLGDPVEANALQRAFRAHTQDERYCAVGSAKAHVGHTAAASGVIGLIKLLLSFRHGRTPGLLHFRELNPLIEWQESPFFIPTASREWPAEPGRPRMAALNSFGHSGTNVHLVLKEYVEPAAVPAVVSAVQGPGWYLLPLSAASEPRLRAYAGKLAQFLEREAVTLGDLAHTLQYGRIALKRRWCVVARDLQTVLAQLRAYADESASDGAGVHGLADGTQLTDSIDAAIPADLAALARGWAGGEKIAWPAAAHPVRRIRLPGYPFARDRYWVDGTVAAPTPAPTTTVARRTPAHPLLHEQVDIESGARFNARFTGEEAFFRDHQILGRPTLPGAAYLEMAAAAAARVLGTDALRLSAVVWSRPLQPTASGVDVSLELREHGESRLRFEISAAGQLHCHGMVAIDEASEPARQDLGALLARMDAQSVEHAECYAAFDAVGIHYGPSHRAIERLHIGRDEALARLVLDRAAVQDSGAYRLHPGLLDAALQATLGLSAGSARGAYVPFALERLEVRAATGQRLWAWVRYAQGTRPGEALRKYDIDLLDEQGGLIARLSGFAFRPAEAPASAGASDGALLWRRDWQPSVALAGGASPARHSVLISDRAAWLFDDPADGSLLAHLHIDSAQESPARWYGRVLGELFDLVKAQAQAAQPCLLQVVVPSRGQAALLSGLSGLLRTATLEFPRLSTQLLEFDAAPVSPAGLAGLLQDNARQPAQAHLRYQDGVRLAPAWDEVAHAADVPALPWRERGVYLLTGGLGGLGRLLAAEILAQAPGATVVLCGRAAPDADAAQWLARTGAAAGGLVYRQADVSDAAQVQTLVAEIVDRFGALHGIVHSAGVLRDSYLPGKTPAQIAAVLAPKVVGTVHLDQATQALDLDLFVLFAAGAGALGNPGQADYAAANAFLDAYAGWRNRQVAVGGRRGQAVAIDWPLWADGGMRISDTLRAAIEASNGMRALERDEGMSALYRSIASGHAQLLVGAGEHTRLRAWMQRLRAAPAVASEPVATQVAGRALKDRTRQFLLDSAAAILELQAQDLDPREELSDYGFDSITFTELTHRLNRQFDLELVPTVLFEYPTIAKLTAHLLESFPAALARAFPDGPAVAQAAAAESVVVPIPAPVPATAPATAAVQPTTRSDVARGAVAIIGMSGRFPGAPDLAAFWQVLTEGRDCIEDIPADRWDWREYYGDAAEGGRQTTVKQAGFIEGVAEFDPLFFGITPREAELMDPQQRLLLTHAWAAIEDAGYAPSSLAGGRTAIFAGTAPSGYSSLIEQAAMGLDGHSSTGSVASVGPNRLSYLLDVHGPSEPVETACSSALVAIHRAVRAIRHGDCETALAGGINTIVLPEVHISFDKAGMLSPDGRCKTFSRHADGYGRGEGVGMLLLKDLAAAERDGDAIHAVIRGTAENHGGRASSLTAPNPKAQAELIKAAIRDAGIDPTSVGYIETHGTGTELGDPIEINGLKAAFEELRIETGGPAQEPAICGLGSVKTNIGHLELAAGVAGVMKVVLQLRHRTLAKSLHSEEPNPYIRLGDSPFYLVQQTQPWPARLDASGQSLPRRAGVSSFGFGGVNAHVLLEEYATEAAPTADAGGPHLFVLSAKQPARLLEQAARLAAFIRDESRPGFADLIYTLQRGRDAMEERVAFVVTDYQELAQRLDDFLAGRAGAWLYRGRARHDSEAAALFDNEEEQREAVRGWMAQGRHDKLLRLWTQGLEVDWGALYSGALPRRAHLPTYPFARERYWPRSARKTQPEIRASLPMQAAHQDEQSRHSALLDQLIHRQISTDEAVRLALSQEQS</sequence>
<evidence type="ECO:0000256" key="11">
    <source>
        <dbReference type="SAM" id="MobiDB-lite"/>
    </source>
</evidence>
<feature type="region of interest" description="C-terminal hotdog fold" evidence="10">
    <location>
        <begin position="1888"/>
        <end position="2043"/>
    </location>
</feature>
<feature type="domain" description="Ketosynthase family 3 (KS3)" evidence="13">
    <location>
        <begin position="4431"/>
        <end position="4840"/>
    </location>
</feature>
<dbReference type="Pfam" id="PF16197">
    <property type="entry name" value="KAsynt_C_assoc"/>
    <property type="match status" value="1"/>
</dbReference>
<dbReference type="InterPro" id="IPR045851">
    <property type="entry name" value="AMP-bd_C_sf"/>
</dbReference>
<dbReference type="PROSITE" id="PS00455">
    <property type="entry name" value="AMP_BINDING"/>
    <property type="match status" value="1"/>
</dbReference>
<feature type="active site" description="Proton donor; for dehydratase activity" evidence="10">
    <location>
        <position position="1950"/>
    </location>
</feature>
<dbReference type="InterPro" id="IPR014030">
    <property type="entry name" value="Ketoacyl_synth_N"/>
</dbReference>
<dbReference type="Gene3D" id="3.40.50.720">
    <property type="entry name" value="NAD(P)-binding Rossmann-like Domain"/>
    <property type="match status" value="3"/>
</dbReference>
<comment type="cofactor">
    <cofactor evidence="1">
        <name>pantetheine 4'-phosphate</name>
        <dbReference type="ChEBI" id="CHEBI:47942"/>
    </cofactor>
</comment>
<dbReference type="InterPro" id="IPR049900">
    <property type="entry name" value="PKS_mFAS_DH"/>
</dbReference>
<dbReference type="Pfam" id="PF00109">
    <property type="entry name" value="ketoacyl-synt"/>
    <property type="match status" value="4"/>
</dbReference>
<dbReference type="InterPro" id="IPR009081">
    <property type="entry name" value="PP-bd_ACP"/>
</dbReference>
<dbReference type="NCBIfam" id="TIGR01733">
    <property type="entry name" value="AA-adenyl-dom"/>
    <property type="match status" value="1"/>
</dbReference>
<keyword evidence="9" id="KW-0511">Multifunctional enzyme</keyword>
<dbReference type="SMART" id="SM00823">
    <property type="entry name" value="PKS_PP"/>
    <property type="match status" value="5"/>
</dbReference>
<evidence type="ECO:0000256" key="3">
    <source>
        <dbReference type="ARBA" id="ARBA00004792"/>
    </source>
</evidence>
<dbReference type="PROSITE" id="PS52004">
    <property type="entry name" value="KS3_2"/>
    <property type="match status" value="4"/>
</dbReference>
<dbReference type="Gene3D" id="1.10.1200.10">
    <property type="entry name" value="ACP-like"/>
    <property type="match status" value="4"/>
</dbReference>
<dbReference type="Gene3D" id="3.40.50.980">
    <property type="match status" value="2"/>
</dbReference>
<dbReference type="SUPFAM" id="SSF51735">
    <property type="entry name" value="NAD(P)-binding Rossmann-fold domains"/>
    <property type="match status" value="4"/>
</dbReference>
<feature type="region of interest" description="N-terminal hotdog fold" evidence="10">
    <location>
        <begin position="1753"/>
        <end position="1874"/>
    </location>
</feature>
<dbReference type="InterPro" id="IPR020806">
    <property type="entry name" value="PKS_PP-bd"/>
</dbReference>
<feature type="active site" description="Proton acceptor; for dehydratase activity" evidence="10">
    <location>
        <position position="5047"/>
    </location>
</feature>
<dbReference type="InterPro" id="IPR020841">
    <property type="entry name" value="PKS_Beta-ketoAc_synthase_dom"/>
</dbReference>
<feature type="domain" description="Ketosynthase family 3 (KS3)" evidence="13">
    <location>
        <begin position="1129"/>
        <end position="1551"/>
    </location>
</feature>
<dbReference type="InterPro" id="IPR016039">
    <property type="entry name" value="Thiolase-like"/>
</dbReference>
<dbReference type="InterPro" id="IPR014031">
    <property type="entry name" value="Ketoacyl_synth_C"/>
</dbReference>
<dbReference type="InterPro" id="IPR010071">
    <property type="entry name" value="AA_adenyl_dom"/>
</dbReference>
<dbReference type="SUPFAM" id="SSF52777">
    <property type="entry name" value="CoA-dependent acyltransferases"/>
    <property type="match status" value="2"/>
</dbReference>
<dbReference type="InterPro" id="IPR020807">
    <property type="entry name" value="PKS_DH"/>
</dbReference>
<dbReference type="InterPro" id="IPR036736">
    <property type="entry name" value="ACP-like_sf"/>
</dbReference>
<dbReference type="InterPro" id="IPR013217">
    <property type="entry name" value="Methyltransf_12"/>
</dbReference>
<feature type="domain" description="Carrier" evidence="12">
    <location>
        <begin position="4243"/>
        <end position="4320"/>
    </location>
</feature>
<dbReference type="Pfam" id="PF00668">
    <property type="entry name" value="Condensation"/>
    <property type="match status" value="1"/>
</dbReference>
<dbReference type="PROSITE" id="PS00012">
    <property type="entry name" value="PHOSPHOPANTETHEINE"/>
    <property type="match status" value="4"/>
</dbReference>
<dbReference type="PROSITE" id="PS52019">
    <property type="entry name" value="PKS_MFAS_DH"/>
    <property type="match status" value="2"/>
</dbReference>
<comment type="caution">
    <text evidence="15">The sequence shown here is derived from an EMBL/GenBank/DDBJ whole genome shotgun (WGS) entry which is preliminary data.</text>
</comment>
<dbReference type="InterPro" id="IPR029063">
    <property type="entry name" value="SAM-dependent_MTases_sf"/>
</dbReference>
<keyword evidence="16" id="KW-1185">Reference proteome</keyword>
<feature type="domain" description="Ketosynthase family 3 (KS3)" evidence="13">
    <location>
        <begin position="2666"/>
        <end position="3098"/>
    </location>
</feature>
<dbReference type="InterPro" id="IPR013968">
    <property type="entry name" value="PKS_KR"/>
</dbReference>
<dbReference type="Pfam" id="PF22336">
    <property type="entry name" value="RhiE-like_linker"/>
    <property type="match status" value="4"/>
</dbReference>
<dbReference type="SMART" id="SM01294">
    <property type="entry name" value="PKS_PP_betabranch"/>
    <property type="match status" value="3"/>
</dbReference>
<dbReference type="PROSITE" id="PS00606">
    <property type="entry name" value="KS3_1"/>
    <property type="match status" value="3"/>
</dbReference>
<dbReference type="InterPro" id="IPR057326">
    <property type="entry name" value="KR_dom"/>
</dbReference>
<dbReference type="InterPro" id="IPR001242">
    <property type="entry name" value="Condensation_dom"/>
</dbReference>
<keyword evidence="4" id="KW-0596">Phosphopantetheine</keyword>
<evidence type="ECO:0000256" key="9">
    <source>
        <dbReference type="ARBA" id="ARBA00023268"/>
    </source>
</evidence>
<dbReference type="InterPro" id="IPR049551">
    <property type="entry name" value="PKS_DH_C"/>
</dbReference>
<dbReference type="SUPFAM" id="SSF53901">
    <property type="entry name" value="Thiolase-like"/>
    <property type="match status" value="4"/>
</dbReference>